<dbReference type="Proteomes" id="UP001185092">
    <property type="component" value="Unassembled WGS sequence"/>
</dbReference>
<keyword evidence="2 5" id="KW-0238">DNA-binding</keyword>
<protein>
    <submittedName>
        <fullName evidence="5">AraC-like DNA-binding protein</fullName>
    </submittedName>
</protein>
<evidence type="ECO:0000313" key="6">
    <source>
        <dbReference type="Proteomes" id="UP001185092"/>
    </source>
</evidence>
<dbReference type="GO" id="GO:0003700">
    <property type="term" value="F:DNA-binding transcription factor activity"/>
    <property type="evidence" value="ECO:0007669"/>
    <property type="project" value="InterPro"/>
</dbReference>
<evidence type="ECO:0000313" key="5">
    <source>
        <dbReference type="EMBL" id="MDR6241512.1"/>
    </source>
</evidence>
<dbReference type="Pfam" id="PF12833">
    <property type="entry name" value="HTH_18"/>
    <property type="match status" value="1"/>
</dbReference>
<dbReference type="InterPro" id="IPR018060">
    <property type="entry name" value="HTH_AraC"/>
</dbReference>
<dbReference type="Gene3D" id="1.10.10.60">
    <property type="entry name" value="Homeodomain-like"/>
    <property type="match status" value="2"/>
</dbReference>
<dbReference type="InterPro" id="IPR020449">
    <property type="entry name" value="Tscrpt_reg_AraC-type_HTH"/>
</dbReference>
<evidence type="ECO:0000256" key="3">
    <source>
        <dbReference type="ARBA" id="ARBA00023163"/>
    </source>
</evidence>
<dbReference type="SMART" id="SM00342">
    <property type="entry name" value="HTH_ARAC"/>
    <property type="match status" value="1"/>
</dbReference>
<sequence>MRQEITRVPSIHKLHKLLGIEPPAHPLISVIDLTKAHPIQSNFNSKMVFSFYAVMLKQGENCKMKYGRQPFDFEEGTIFYISPDQSLTVPLERIEREHNGWGLYFHPDLLKGSPLNEKIKKYDYFQYNSDESLHISSEEKNHLEMALRNIQKEYNQNLDHFSTELIITNLELFLNYSKRAYSRQFITRKSFNTHVVTDFQEQLDAYFSEEKHLSLGMPTVQYLAEQLNYSAEYLGELMKNETGKGALEYIHEHIVNLAKNLLLNSSDSIGQIAYGLGFEHLSHFAKMFKKNTGMSASEFRSDHLM</sequence>
<name>A0AAE4BV47_9BACT</name>
<reference evidence="5" key="1">
    <citation type="submission" date="2023-07" db="EMBL/GenBank/DDBJ databases">
        <title>Genomic Encyclopedia of Type Strains, Phase IV (KMG-IV): sequencing the most valuable type-strain genomes for metagenomic binning, comparative biology and taxonomic classification.</title>
        <authorList>
            <person name="Goeker M."/>
        </authorList>
    </citation>
    <scope>NUCLEOTIDE SEQUENCE</scope>
    <source>
        <strain evidence="5">DSM 26174</strain>
    </source>
</reference>
<evidence type="ECO:0000256" key="1">
    <source>
        <dbReference type="ARBA" id="ARBA00023015"/>
    </source>
</evidence>
<dbReference type="InterPro" id="IPR009057">
    <property type="entry name" value="Homeodomain-like_sf"/>
</dbReference>
<dbReference type="GO" id="GO:0043565">
    <property type="term" value="F:sequence-specific DNA binding"/>
    <property type="evidence" value="ECO:0007669"/>
    <property type="project" value="InterPro"/>
</dbReference>
<comment type="caution">
    <text evidence="5">The sequence shown here is derived from an EMBL/GenBank/DDBJ whole genome shotgun (WGS) entry which is preliminary data.</text>
</comment>
<evidence type="ECO:0000256" key="2">
    <source>
        <dbReference type="ARBA" id="ARBA00023125"/>
    </source>
</evidence>
<dbReference type="SUPFAM" id="SSF46689">
    <property type="entry name" value="Homeodomain-like"/>
    <property type="match status" value="1"/>
</dbReference>
<keyword evidence="6" id="KW-1185">Reference proteome</keyword>
<dbReference type="EMBL" id="JAVDQD010000009">
    <property type="protein sequence ID" value="MDR6241512.1"/>
    <property type="molecule type" value="Genomic_DNA"/>
</dbReference>
<keyword evidence="1" id="KW-0805">Transcription regulation</keyword>
<dbReference type="PRINTS" id="PR00032">
    <property type="entry name" value="HTHARAC"/>
</dbReference>
<dbReference type="PANTHER" id="PTHR43280">
    <property type="entry name" value="ARAC-FAMILY TRANSCRIPTIONAL REGULATOR"/>
    <property type="match status" value="1"/>
</dbReference>
<gene>
    <name evidence="5" type="ORF">HNQ88_004599</name>
</gene>
<evidence type="ECO:0000259" key="4">
    <source>
        <dbReference type="PROSITE" id="PS01124"/>
    </source>
</evidence>
<accession>A0AAE4BV47</accession>
<dbReference type="RefSeq" id="WP_309942347.1">
    <property type="nucleotide sequence ID" value="NZ_AP025307.1"/>
</dbReference>
<dbReference type="AlphaFoldDB" id="A0AAE4BV47"/>
<dbReference type="PROSITE" id="PS01124">
    <property type="entry name" value="HTH_ARAC_FAMILY_2"/>
    <property type="match status" value="1"/>
</dbReference>
<dbReference type="PANTHER" id="PTHR43280:SF32">
    <property type="entry name" value="TRANSCRIPTIONAL REGULATORY PROTEIN"/>
    <property type="match status" value="1"/>
</dbReference>
<proteinExistence type="predicted"/>
<organism evidence="5 6">
    <name type="scientific">Aureibacter tunicatorum</name>
    <dbReference type="NCBI Taxonomy" id="866807"/>
    <lineage>
        <taxon>Bacteria</taxon>
        <taxon>Pseudomonadati</taxon>
        <taxon>Bacteroidota</taxon>
        <taxon>Cytophagia</taxon>
        <taxon>Cytophagales</taxon>
        <taxon>Persicobacteraceae</taxon>
        <taxon>Aureibacter</taxon>
    </lineage>
</organism>
<keyword evidence="3" id="KW-0804">Transcription</keyword>
<feature type="domain" description="HTH araC/xylS-type" evidence="4">
    <location>
        <begin position="201"/>
        <end position="302"/>
    </location>
</feature>